<reference evidence="5 6" key="1">
    <citation type="submission" date="2014-02" db="EMBL/GenBank/DDBJ databases">
        <title>The small core and large imbalanced accessory genome model reveals a collaborative survival strategy of Sorangium cellulosum strains in nature.</title>
        <authorList>
            <person name="Han K."/>
            <person name="Peng R."/>
            <person name="Blom J."/>
            <person name="Li Y.-Z."/>
        </authorList>
    </citation>
    <scope>NUCLEOTIDE SEQUENCE [LARGE SCALE GENOMIC DNA]</scope>
    <source>
        <strain evidence="5 6">So0011-07</strain>
    </source>
</reference>
<dbReference type="SUPFAM" id="SSF56300">
    <property type="entry name" value="Metallo-dependent phosphatases"/>
    <property type="match status" value="1"/>
</dbReference>
<proteinExistence type="predicted"/>
<dbReference type="InterPro" id="IPR008963">
    <property type="entry name" value="Purple_acid_Pase-like_N"/>
</dbReference>
<dbReference type="Proteomes" id="UP000075635">
    <property type="component" value="Unassembled WGS sequence"/>
</dbReference>
<dbReference type="Gene3D" id="2.60.120.260">
    <property type="entry name" value="Galactose-binding domain-like"/>
    <property type="match status" value="1"/>
</dbReference>
<dbReference type="NCBIfam" id="NF033679">
    <property type="entry name" value="DNRLRE_dom"/>
    <property type="match status" value="1"/>
</dbReference>
<feature type="compositionally biased region" description="Low complexity" evidence="2">
    <location>
        <begin position="664"/>
        <end position="747"/>
    </location>
</feature>
<dbReference type="InterPro" id="IPR029052">
    <property type="entry name" value="Metallo-depent_PP-like"/>
</dbReference>
<protein>
    <recommendedName>
        <fullName evidence="7">Fibronectin type-III domain-containing protein</fullName>
    </recommendedName>
</protein>
<comment type="caution">
    <text evidence="5">The sequence shown here is derived from an EMBL/GenBank/DDBJ whole genome shotgun (WGS) entry which is preliminary data.</text>
</comment>
<dbReference type="Gene3D" id="2.60.40.380">
    <property type="entry name" value="Purple acid phosphatase-like, N-terminal"/>
    <property type="match status" value="1"/>
</dbReference>
<feature type="domain" description="Calcineurin-like phosphoesterase" evidence="3">
    <location>
        <begin position="96"/>
        <end position="296"/>
    </location>
</feature>
<dbReference type="InterPro" id="IPR015914">
    <property type="entry name" value="PAPs_N"/>
</dbReference>
<feature type="domain" description="Purple acid phosphatase N-terminal" evidence="4">
    <location>
        <begin position="6"/>
        <end position="85"/>
    </location>
</feature>
<keyword evidence="1" id="KW-0732">Signal</keyword>
<evidence type="ECO:0000256" key="2">
    <source>
        <dbReference type="SAM" id="MobiDB-lite"/>
    </source>
</evidence>
<accession>A0A150R3Y9</accession>
<dbReference type="Pfam" id="PF16656">
    <property type="entry name" value="Pur_ac_phosph_N"/>
    <property type="match status" value="1"/>
</dbReference>
<dbReference type="PANTHER" id="PTHR22953">
    <property type="entry name" value="ACID PHOSPHATASE RELATED"/>
    <property type="match status" value="1"/>
</dbReference>
<dbReference type="InterPro" id="IPR004843">
    <property type="entry name" value="Calcineurin-like_PHP"/>
</dbReference>
<dbReference type="PANTHER" id="PTHR22953:SF153">
    <property type="entry name" value="PURPLE ACID PHOSPHATASE"/>
    <property type="match status" value="1"/>
</dbReference>
<evidence type="ECO:0000313" key="6">
    <source>
        <dbReference type="Proteomes" id="UP000075635"/>
    </source>
</evidence>
<evidence type="ECO:0008006" key="7">
    <source>
        <dbReference type="Google" id="ProtNLM"/>
    </source>
</evidence>
<evidence type="ECO:0000259" key="4">
    <source>
        <dbReference type="Pfam" id="PF16656"/>
    </source>
</evidence>
<dbReference type="EMBL" id="JEMB01003199">
    <property type="protein sequence ID" value="KYF74861.1"/>
    <property type="molecule type" value="Genomic_DNA"/>
</dbReference>
<gene>
    <name evidence="5" type="ORF">BE17_50760</name>
</gene>
<dbReference type="GO" id="GO:0046872">
    <property type="term" value="F:metal ion binding"/>
    <property type="evidence" value="ECO:0007669"/>
    <property type="project" value="InterPro"/>
</dbReference>
<dbReference type="Pfam" id="PF00149">
    <property type="entry name" value="Metallophos"/>
    <property type="match status" value="1"/>
</dbReference>
<dbReference type="SUPFAM" id="SSF49363">
    <property type="entry name" value="Purple acid phosphatase, N-terminal domain"/>
    <property type="match status" value="1"/>
</dbReference>
<evidence type="ECO:0000259" key="3">
    <source>
        <dbReference type="Pfam" id="PF00149"/>
    </source>
</evidence>
<evidence type="ECO:0000256" key="1">
    <source>
        <dbReference type="ARBA" id="ARBA00022729"/>
    </source>
</evidence>
<dbReference type="GO" id="GO:0003993">
    <property type="term" value="F:acid phosphatase activity"/>
    <property type="evidence" value="ECO:0007669"/>
    <property type="project" value="InterPro"/>
</dbReference>
<evidence type="ECO:0000313" key="5">
    <source>
        <dbReference type="EMBL" id="KYF74861.1"/>
    </source>
</evidence>
<name>A0A150R3Y9_SORCE</name>
<sequence>MRQPYLQSLTPSSVYVVWTTDVGTDSRVRYGTDPANLTQTVDLGALATQHEVFIGGLAPDTRYYYSVGTSSAVLAGGSSSFYFETAPPVATPKKFRAWIIGDTGYSGSAPWATRDAMLSFVGAYRPNLFLHMGDMAYNFGTTDEFTNGFFAQYATILRNTVVWPTFGNHEGLSSDSTTQTGPYYTAYVLPSAGQAGGVPSGTEAYYSYDYANVHFVVLDGYGSSRWSTGAMADWLAADLAATDQDWIIAYMHFPMYTKGSHDSDEDWLIIEHRENLAPILEAGGVDLVLAGHSHNYERSFLVDGAYDTPTTAAGHIVDGRDGKPLGDGPYVKLPGKGVHEGTVHVVAGHGTYVGGAGGHPLMYFSEQQSGSCLLDVEDNRLTLSNIRYDGVISDRFAIVKGPALDVAAPDGGERLPPGGIYPIRWATSGNVPTVRLEYTTDDGATWTTIANNVANTGRYNWVVPSVDTSTALVRVSDAQNVLLSDESNAGFTIQSLPRTAVYFGDYWVYDDQGVDRGTAWRGLTYDDSSWKGGWGQLGYGDGGETTALYRATPSYPTAYFRKIIPIDGPVAQATMKLIHDDGVVVWLNGNQVASRRVAGTAYGDYAGQESREDELSTVTLSPSSFVVGSNILAVMVKQSAPASTDLSFDMELTLTYAPPGGGSSSSSSTSSSSSASSSTSSSSSVASSTSSSSVSSSTSSSSSVASSTSSSSVSSSTTSSSSASSSTSTSSTTGSAMMSSSMNASSTGTGGAGGAGPGGTPVCRTVQRGVFGTVWDATLWSGSPTYQDGAYTSIYSGGGGTGGFRTALLWFNLSFIPAGAPVFSATLTINQVYKMPLTLVRLHQALAPWGETTVSWSSYNQSWDPLSFASIISGNGAGDRTADLTDMVTDWVNGVPNYGIVLEEDATASTQWRASEDTTPSRRPRLEVCYAE</sequence>
<feature type="region of interest" description="Disordered" evidence="2">
    <location>
        <begin position="658"/>
        <end position="760"/>
    </location>
</feature>
<dbReference type="Gene3D" id="3.60.21.10">
    <property type="match status" value="1"/>
</dbReference>
<organism evidence="5 6">
    <name type="scientific">Sorangium cellulosum</name>
    <name type="common">Polyangium cellulosum</name>
    <dbReference type="NCBI Taxonomy" id="56"/>
    <lineage>
        <taxon>Bacteria</taxon>
        <taxon>Pseudomonadati</taxon>
        <taxon>Myxococcota</taxon>
        <taxon>Polyangia</taxon>
        <taxon>Polyangiales</taxon>
        <taxon>Polyangiaceae</taxon>
        <taxon>Sorangium</taxon>
    </lineage>
</organism>
<dbReference type="AlphaFoldDB" id="A0A150R3Y9"/>
<dbReference type="InterPro" id="IPR039331">
    <property type="entry name" value="PAPs-like"/>
</dbReference>
<feature type="compositionally biased region" description="Gly residues" evidence="2">
    <location>
        <begin position="748"/>
        <end position="759"/>
    </location>
</feature>